<dbReference type="GO" id="GO:0038060">
    <property type="term" value="P:nitric oxide-cGMP-mediated signaling"/>
    <property type="evidence" value="ECO:0007669"/>
    <property type="project" value="TreeGrafter"/>
</dbReference>
<dbReference type="GO" id="GO:0008074">
    <property type="term" value="C:guanylate cyclase complex, soluble"/>
    <property type="evidence" value="ECO:0007669"/>
    <property type="project" value="TreeGrafter"/>
</dbReference>
<dbReference type="InterPro" id="IPR038158">
    <property type="entry name" value="H-NOX_domain_sf"/>
</dbReference>
<dbReference type="PANTHER" id="PTHR45655">
    <property type="entry name" value="GUANYLATE CYCLASE SOLUBLE SUBUNIT BETA-2"/>
    <property type="match status" value="1"/>
</dbReference>
<comment type="caution">
    <text evidence="2">The sequence shown here is derived from an EMBL/GenBank/DDBJ whole genome shotgun (WGS) entry which is preliminary data.</text>
</comment>
<dbReference type="Proteomes" id="UP001187531">
    <property type="component" value="Unassembled WGS sequence"/>
</dbReference>
<name>A0AA88HSX8_ARTSF</name>
<dbReference type="GO" id="GO:0020037">
    <property type="term" value="F:heme binding"/>
    <property type="evidence" value="ECO:0007669"/>
    <property type="project" value="InterPro"/>
</dbReference>
<dbReference type="GO" id="GO:0019826">
    <property type="term" value="F:oxygen sensor activity"/>
    <property type="evidence" value="ECO:0007669"/>
    <property type="project" value="TreeGrafter"/>
</dbReference>
<gene>
    <name evidence="2" type="ORF">QYM36_009992</name>
</gene>
<dbReference type="AlphaFoldDB" id="A0AA88HSX8"/>
<sequence length="98" mass="11407">MYGLLIENLADYVKDNFGEDTWEKIRKRAAFDQPSFSTHEVYPENYISRLAKTSCEVLKMTEQEFMGAMGKQFVGFVGQYGYDRVLSVLGRNMRDFLN</sequence>
<organism evidence="2 3">
    <name type="scientific">Artemia franciscana</name>
    <name type="common">Brine shrimp</name>
    <name type="synonym">Artemia sanfranciscana</name>
    <dbReference type="NCBI Taxonomy" id="6661"/>
    <lineage>
        <taxon>Eukaryota</taxon>
        <taxon>Metazoa</taxon>
        <taxon>Ecdysozoa</taxon>
        <taxon>Arthropoda</taxon>
        <taxon>Crustacea</taxon>
        <taxon>Branchiopoda</taxon>
        <taxon>Anostraca</taxon>
        <taxon>Artemiidae</taxon>
        <taxon>Artemia</taxon>
    </lineage>
</organism>
<dbReference type="Pfam" id="PF07700">
    <property type="entry name" value="HNOB"/>
    <property type="match status" value="1"/>
</dbReference>
<evidence type="ECO:0000313" key="3">
    <source>
        <dbReference type="Proteomes" id="UP001187531"/>
    </source>
</evidence>
<feature type="domain" description="Heme NO-binding" evidence="1">
    <location>
        <begin position="2"/>
        <end position="98"/>
    </location>
</feature>
<dbReference type="Gene3D" id="3.90.1520.10">
    <property type="entry name" value="H-NOX domain"/>
    <property type="match status" value="1"/>
</dbReference>
<dbReference type="GO" id="GO:0004383">
    <property type="term" value="F:guanylate cyclase activity"/>
    <property type="evidence" value="ECO:0007669"/>
    <property type="project" value="TreeGrafter"/>
</dbReference>
<evidence type="ECO:0000259" key="1">
    <source>
        <dbReference type="Pfam" id="PF07700"/>
    </source>
</evidence>
<dbReference type="SUPFAM" id="SSF111126">
    <property type="entry name" value="Ligand-binding domain in the NO signalling and Golgi transport"/>
    <property type="match status" value="1"/>
</dbReference>
<dbReference type="InterPro" id="IPR011644">
    <property type="entry name" value="Heme_NO-bd"/>
</dbReference>
<keyword evidence="3" id="KW-1185">Reference proteome</keyword>
<protein>
    <recommendedName>
        <fullName evidence="1">Heme NO-binding domain-containing protein</fullName>
    </recommendedName>
</protein>
<feature type="non-terminal residue" evidence="2">
    <location>
        <position position="98"/>
    </location>
</feature>
<dbReference type="EMBL" id="JAVRJZ010000012">
    <property type="protein sequence ID" value="KAK2715190.1"/>
    <property type="molecule type" value="Genomic_DNA"/>
</dbReference>
<reference evidence="2" key="1">
    <citation type="submission" date="2023-07" db="EMBL/GenBank/DDBJ databases">
        <title>Chromosome-level genome assembly of Artemia franciscana.</title>
        <authorList>
            <person name="Jo E."/>
        </authorList>
    </citation>
    <scope>NUCLEOTIDE SEQUENCE</scope>
    <source>
        <tissue evidence="2">Whole body</tissue>
    </source>
</reference>
<proteinExistence type="predicted"/>
<dbReference type="InterPro" id="IPR024096">
    <property type="entry name" value="NO_sig/Golgi_transp_ligand-bd"/>
</dbReference>
<evidence type="ECO:0000313" key="2">
    <source>
        <dbReference type="EMBL" id="KAK2715190.1"/>
    </source>
</evidence>
<accession>A0AA88HSX8</accession>
<dbReference type="GO" id="GO:0070482">
    <property type="term" value="P:response to oxygen levels"/>
    <property type="evidence" value="ECO:0007669"/>
    <property type="project" value="TreeGrafter"/>
</dbReference>
<dbReference type="PANTHER" id="PTHR45655:SF10">
    <property type="entry name" value="SOLUBLE GUANYLATE CYCLASE 88E"/>
    <property type="match status" value="1"/>
</dbReference>
<dbReference type="GO" id="GO:0070026">
    <property type="term" value="F:nitric oxide binding"/>
    <property type="evidence" value="ECO:0007669"/>
    <property type="project" value="TreeGrafter"/>
</dbReference>